<keyword evidence="6" id="KW-1185">Reference proteome</keyword>
<evidence type="ECO:0000256" key="3">
    <source>
        <dbReference type="ARBA" id="ARBA00022898"/>
    </source>
</evidence>
<evidence type="ECO:0000313" key="5">
    <source>
        <dbReference type="EMBL" id="SSA35158.1"/>
    </source>
</evidence>
<dbReference type="InterPro" id="IPR001926">
    <property type="entry name" value="TrpB-like_PALP"/>
</dbReference>
<dbReference type="Gene3D" id="3.40.50.1100">
    <property type="match status" value="2"/>
</dbReference>
<dbReference type="Proteomes" id="UP000250028">
    <property type="component" value="Unassembled WGS sequence"/>
</dbReference>
<keyword evidence="3" id="KW-0663">Pyridoxal phosphate</keyword>
<protein>
    <submittedName>
        <fullName evidence="5">Cystathionine beta-synthase</fullName>
    </submittedName>
</protein>
<dbReference type="AlphaFoldDB" id="A0A2Y8ZV49"/>
<dbReference type="EMBL" id="UESZ01000001">
    <property type="protein sequence ID" value="SSA35158.1"/>
    <property type="molecule type" value="Genomic_DNA"/>
</dbReference>
<dbReference type="Pfam" id="PF00291">
    <property type="entry name" value="PALP"/>
    <property type="match status" value="1"/>
</dbReference>
<dbReference type="OrthoDB" id="9805733at2"/>
<evidence type="ECO:0000256" key="1">
    <source>
        <dbReference type="ARBA" id="ARBA00001933"/>
    </source>
</evidence>
<organism evidence="5 6">
    <name type="scientific">Branchiibius hedensis</name>
    <dbReference type="NCBI Taxonomy" id="672460"/>
    <lineage>
        <taxon>Bacteria</taxon>
        <taxon>Bacillati</taxon>
        <taxon>Actinomycetota</taxon>
        <taxon>Actinomycetes</taxon>
        <taxon>Micrococcales</taxon>
        <taxon>Dermacoccaceae</taxon>
        <taxon>Branchiibius</taxon>
    </lineage>
</organism>
<comment type="cofactor">
    <cofactor evidence="1">
        <name>pyridoxal 5'-phosphate</name>
        <dbReference type="ChEBI" id="CHEBI:597326"/>
    </cofactor>
</comment>
<dbReference type="InterPro" id="IPR050214">
    <property type="entry name" value="Cys_Synth/Cystath_Beta-Synth"/>
</dbReference>
<dbReference type="GO" id="GO:0006535">
    <property type="term" value="P:cysteine biosynthetic process from serine"/>
    <property type="evidence" value="ECO:0007669"/>
    <property type="project" value="InterPro"/>
</dbReference>
<dbReference type="RefSeq" id="WP_109686251.1">
    <property type="nucleotide sequence ID" value="NZ_QGDN01000001.1"/>
</dbReference>
<sequence>MVRYESVLEAVGGTPLIRLTRGLPADGPRVYVKPEWLNPGGSVKDRAAVSMLRQAEQDGLLRPGGTVVEVTSGNTGIGLAVAAAHLGYQCVIFTSSNISAEKRHQISAYGARLELVDAFVPKDHPDSLRSHAERFVAQTPGAWLAAQYDNPANPRAHYESTGPEIWADTEGRVTHLVSTIGTGGTISGTARYLKEISGGHVRVVGADPLTSSYVGGDGSQKAIEGAGHFVHPEATVDIWPTALDLDLIDEIIPVADEDAIAAVQKLATTEGILAGGSSGVALAAGLRVAATLGPDDLVVILLPDSGRAYLSTYFNPKWLSDNGFGASDEKYDEADLVTADEGGAIAASRLMADGIADDAPVLVVYPRVGRVLAPHPSDVLGWTTPALLREHATARDAAQAFDPGTVSPVLRNGRVVGVLAALPVPATA</sequence>
<dbReference type="InterPro" id="IPR001216">
    <property type="entry name" value="P-phosphate_BS"/>
</dbReference>
<evidence type="ECO:0000313" key="6">
    <source>
        <dbReference type="Proteomes" id="UP000250028"/>
    </source>
</evidence>
<dbReference type="GO" id="GO:0016765">
    <property type="term" value="F:transferase activity, transferring alkyl or aryl (other than methyl) groups"/>
    <property type="evidence" value="ECO:0007669"/>
    <property type="project" value="UniProtKB-ARBA"/>
</dbReference>
<dbReference type="CDD" id="cd01561">
    <property type="entry name" value="CBS_like"/>
    <property type="match status" value="1"/>
</dbReference>
<reference evidence="6" key="1">
    <citation type="submission" date="2016-10" db="EMBL/GenBank/DDBJ databases">
        <authorList>
            <person name="Varghese N."/>
            <person name="Submissions S."/>
        </authorList>
    </citation>
    <scope>NUCLEOTIDE SEQUENCE [LARGE SCALE GENOMIC DNA]</scope>
    <source>
        <strain evidence="6">DSM 22951</strain>
    </source>
</reference>
<dbReference type="PROSITE" id="PS00901">
    <property type="entry name" value="CYS_SYNTHASE"/>
    <property type="match status" value="1"/>
</dbReference>
<accession>A0A2Y8ZV49</accession>
<dbReference type="InterPro" id="IPR036052">
    <property type="entry name" value="TrpB-like_PALP_sf"/>
</dbReference>
<gene>
    <name evidence="5" type="ORF">SAMN04489750_2503</name>
</gene>
<name>A0A2Y8ZV49_9MICO</name>
<evidence type="ECO:0000259" key="4">
    <source>
        <dbReference type="Pfam" id="PF00291"/>
    </source>
</evidence>
<dbReference type="SUPFAM" id="SSF53686">
    <property type="entry name" value="Tryptophan synthase beta subunit-like PLP-dependent enzymes"/>
    <property type="match status" value="1"/>
</dbReference>
<evidence type="ECO:0000256" key="2">
    <source>
        <dbReference type="ARBA" id="ARBA00007103"/>
    </source>
</evidence>
<proteinExistence type="inferred from homology"/>
<dbReference type="FunFam" id="3.40.50.1100:FF:000003">
    <property type="entry name" value="Cystathionine beta-synthase"/>
    <property type="match status" value="1"/>
</dbReference>
<comment type="similarity">
    <text evidence="2">Belongs to the cysteine synthase/cystathionine beta-synthase family.</text>
</comment>
<feature type="domain" description="Tryptophan synthase beta chain-like PALP" evidence="4">
    <location>
        <begin position="8"/>
        <end position="304"/>
    </location>
</feature>
<dbReference type="PANTHER" id="PTHR10314">
    <property type="entry name" value="CYSTATHIONINE BETA-SYNTHASE"/>
    <property type="match status" value="1"/>
</dbReference>